<feature type="transmembrane region" description="Helical" evidence="8">
    <location>
        <begin position="176"/>
        <end position="194"/>
    </location>
</feature>
<comment type="caution">
    <text evidence="9">The sequence shown here is derived from an EMBL/GenBank/DDBJ whole genome shotgun (WGS) entry which is preliminary data.</text>
</comment>
<feature type="transmembrane region" description="Helical" evidence="8">
    <location>
        <begin position="355"/>
        <end position="375"/>
    </location>
</feature>
<keyword evidence="10" id="KW-1185">Reference proteome</keyword>
<feature type="transmembrane region" description="Helical" evidence="8">
    <location>
        <begin position="134"/>
        <end position="155"/>
    </location>
</feature>
<evidence type="ECO:0000256" key="2">
    <source>
        <dbReference type="ARBA" id="ARBA00007863"/>
    </source>
</evidence>
<dbReference type="AlphaFoldDB" id="A0AA40BNC0"/>
<feature type="transmembrane region" description="Helical" evidence="8">
    <location>
        <begin position="200"/>
        <end position="220"/>
    </location>
</feature>
<dbReference type="InterPro" id="IPR009262">
    <property type="entry name" value="SLC35_F1/F2/F6"/>
</dbReference>
<organism evidence="9 10">
    <name type="scientific">Apiosordaria backusii</name>
    <dbReference type="NCBI Taxonomy" id="314023"/>
    <lineage>
        <taxon>Eukaryota</taxon>
        <taxon>Fungi</taxon>
        <taxon>Dikarya</taxon>
        <taxon>Ascomycota</taxon>
        <taxon>Pezizomycotina</taxon>
        <taxon>Sordariomycetes</taxon>
        <taxon>Sordariomycetidae</taxon>
        <taxon>Sordariales</taxon>
        <taxon>Lasiosphaeriaceae</taxon>
        <taxon>Apiosordaria</taxon>
    </lineage>
</organism>
<feature type="transmembrane region" description="Helical" evidence="8">
    <location>
        <begin position="96"/>
        <end position="122"/>
    </location>
</feature>
<gene>
    <name evidence="9" type="ORF">B0T21DRAFT_286200</name>
</gene>
<feature type="non-terminal residue" evidence="9">
    <location>
        <position position="448"/>
    </location>
</feature>
<evidence type="ECO:0000256" key="8">
    <source>
        <dbReference type="SAM" id="Phobius"/>
    </source>
</evidence>
<evidence type="ECO:0000256" key="4">
    <source>
        <dbReference type="ARBA" id="ARBA00022692"/>
    </source>
</evidence>
<dbReference type="PANTHER" id="PTHR14233">
    <property type="entry name" value="DUF914-RELATED"/>
    <property type="match status" value="1"/>
</dbReference>
<name>A0AA40BNC0_9PEZI</name>
<proteinExistence type="inferred from homology"/>
<dbReference type="GO" id="GO:0022857">
    <property type="term" value="F:transmembrane transporter activity"/>
    <property type="evidence" value="ECO:0007669"/>
    <property type="project" value="InterPro"/>
</dbReference>
<evidence type="ECO:0000256" key="7">
    <source>
        <dbReference type="SAM" id="MobiDB-lite"/>
    </source>
</evidence>
<feature type="transmembrane region" description="Helical" evidence="8">
    <location>
        <begin position="227"/>
        <end position="245"/>
    </location>
</feature>
<evidence type="ECO:0000256" key="5">
    <source>
        <dbReference type="ARBA" id="ARBA00022989"/>
    </source>
</evidence>
<keyword evidence="3" id="KW-0813">Transport</keyword>
<dbReference type="SUPFAM" id="SSF103481">
    <property type="entry name" value="Multidrug resistance efflux transporter EmrE"/>
    <property type="match status" value="1"/>
</dbReference>
<dbReference type="EMBL" id="JAUKTV010000005">
    <property type="protein sequence ID" value="KAK0737397.1"/>
    <property type="molecule type" value="Genomic_DNA"/>
</dbReference>
<evidence type="ECO:0000313" key="9">
    <source>
        <dbReference type="EMBL" id="KAK0737397.1"/>
    </source>
</evidence>
<feature type="transmembrane region" description="Helical" evidence="8">
    <location>
        <begin position="326"/>
        <end position="348"/>
    </location>
</feature>
<evidence type="ECO:0000256" key="1">
    <source>
        <dbReference type="ARBA" id="ARBA00004141"/>
    </source>
</evidence>
<feature type="transmembrane region" description="Helical" evidence="8">
    <location>
        <begin position="293"/>
        <end position="311"/>
    </location>
</feature>
<feature type="transmembrane region" description="Helical" evidence="8">
    <location>
        <begin position="381"/>
        <end position="400"/>
    </location>
</feature>
<dbReference type="GO" id="GO:0016020">
    <property type="term" value="C:membrane"/>
    <property type="evidence" value="ECO:0007669"/>
    <property type="project" value="UniProtKB-SubCell"/>
</dbReference>
<feature type="transmembrane region" description="Helical" evidence="8">
    <location>
        <begin position="265"/>
        <end position="281"/>
    </location>
</feature>
<sequence>LDAPVHASSQTSVTSRQATLSLCACSRGRKKDLSRENTFSAQPPVMAKTDGTGDYGTTAHATTTSISAEGHATDSDSESAAVAAGLKHLENQDVKWYSYLMTVDFWAIIALGQILALCITGSNTFTSFLSSVNTIIPAFQTLFNYALLTIVYLPYTIYKHGWEKYRSILWRDGWKYFILSFLDVQGNYFTVLAYEYTNILSAQLLNFWAIVCVVILSFFLLKVRYRIVQIAGILICCGGMGVLLASDHINGTNGGNGKDMIKGDLFGLLGATLYGVSNVYEEWFVSKRPMYEVLGFLGIFGVCINGVQAAIFDRNSFAGATWNGDVAGWLVGYTFCLFIFYSLVPLILRMGSAAIFDVNLLTANFWGVIIGTRVFGYTIHWMYPIAFVLIIFGMVVYFLAGTVLGDSKKPWLGDNQRDGVAGIGTAKLKALNEARRKGLAREEGAGEA</sequence>
<keyword evidence="6 8" id="KW-0472">Membrane</keyword>
<dbReference type="Pfam" id="PF06027">
    <property type="entry name" value="SLC35F"/>
    <property type="match status" value="1"/>
</dbReference>
<keyword evidence="5 8" id="KW-1133">Transmembrane helix</keyword>
<dbReference type="PANTHER" id="PTHR14233:SF4">
    <property type="entry name" value="SOLUTE CARRIER FAMILY 35 MEMBER F2"/>
    <property type="match status" value="1"/>
</dbReference>
<comment type="subcellular location">
    <subcellularLocation>
        <location evidence="1">Membrane</location>
        <topology evidence="1">Multi-pass membrane protein</topology>
    </subcellularLocation>
</comment>
<protein>
    <submittedName>
        <fullName evidence="9">Uncharacterized protein</fullName>
    </submittedName>
</protein>
<reference evidence="9" key="1">
    <citation type="submission" date="2023-06" db="EMBL/GenBank/DDBJ databases">
        <title>Genome-scale phylogeny and comparative genomics of the fungal order Sordariales.</title>
        <authorList>
            <consortium name="Lawrence Berkeley National Laboratory"/>
            <person name="Hensen N."/>
            <person name="Bonometti L."/>
            <person name="Westerberg I."/>
            <person name="Brannstrom I.O."/>
            <person name="Guillou S."/>
            <person name="Cros-Aarteil S."/>
            <person name="Calhoun S."/>
            <person name="Haridas S."/>
            <person name="Kuo A."/>
            <person name="Mondo S."/>
            <person name="Pangilinan J."/>
            <person name="Riley R."/>
            <person name="Labutti K."/>
            <person name="Andreopoulos B."/>
            <person name="Lipzen A."/>
            <person name="Chen C."/>
            <person name="Yanf M."/>
            <person name="Daum C."/>
            <person name="Ng V."/>
            <person name="Clum A."/>
            <person name="Steindorff A."/>
            <person name="Ohm R."/>
            <person name="Martin F."/>
            <person name="Silar P."/>
            <person name="Natvig D."/>
            <person name="Lalanne C."/>
            <person name="Gautier V."/>
            <person name="Ament-Velasquez S.L."/>
            <person name="Kruys A."/>
            <person name="Hutchinson M.I."/>
            <person name="Powell A.J."/>
            <person name="Barry K."/>
            <person name="Miller A.N."/>
            <person name="Grigoriev I.V."/>
            <person name="Debuchy R."/>
            <person name="Gladieux P."/>
            <person name="Thoren M.H."/>
            <person name="Johannesson H."/>
        </authorList>
    </citation>
    <scope>NUCLEOTIDE SEQUENCE</scope>
    <source>
        <strain evidence="9">CBS 540.89</strain>
    </source>
</reference>
<evidence type="ECO:0000256" key="6">
    <source>
        <dbReference type="ARBA" id="ARBA00023136"/>
    </source>
</evidence>
<comment type="similarity">
    <text evidence="2">Belongs to the SLC35F solute transporter family.</text>
</comment>
<evidence type="ECO:0000256" key="3">
    <source>
        <dbReference type="ARBA" id="ARBA00022448"/>
    </source>
</evidence>
<keyword evidence="4 8" id="KW-0812">Transmembrane</keyword>
<accession>A0AA40BNC0</accession>
<dbReference type="InterPro" id="IPR052221">
    <property type="entry name" value="SLC35F_Transporter"/>
</dbReference>
<evidence type="ECO:0000313" key="10">
    <source>
        <dbReference type="Proteomes" id="UP001172159"/>
    </source>
</evidence>
<dbReference type="Proteomes" id="UP001172159">
    <property type="component" value="Unassembled WGS sequence"/>
</dbReference>
<dbReference type="InterPro" id="IPR037185">
    <property type="entry name" value="EmrE-like"/>
</dbReference>
<feature type="region of interest" description="Disordered" evidence="7">
    <location>
        <begin position="34"/>
        <end position="54"/>
    </location>
</feature>